<feature type="compositionally biased region" description="Basic and acidic residues" evidence="8">
    <location>
        <begin position="851"/>
        <end position="865"/>
    </location>
</feature>
<feature type="compositionally biased region" description="Gly residues" evidence="8">
    <location>
        <begin position="634"/>
        <end position="645"/>
    </location>
</feature>
<feature type="compositionally biased region" description="Polar residues" evidence="8">
    <location>
        <begin position="449"/>
        <end position="461"/>
    </location>
</feature>
<evidence type="ECO:0000313" key="11">
    <source>
        <dbReference type="EMBL" id="KIO25232.1"/>
    </source>
</evidence>
<feature type="region of interest" description="Disordered" evidence="8">
    <location>
        <begin position="53"/>
        <end position="102"/>
    </location>
</feature>
<dbReference type="SUPFAM" id="SSF54001">
    <property type="entry name" value="Cysteine proteinases"/>
    <property type="match status" value="1"/>
</dbReference>
<keyword evidence="6" id="KW-0378">Hydrolase</keyword>
<feature type="compositionally biased region" description="Low complexity" evidence="8">
    <location>
        <begin position="734"/>
        <end position="751"/>
    </location>
</feature>
<dbReference type="GO" id="GO:0004843">
    <property type="term" value="F:cysteine-type deubiquitinase activity"/>
    <property type="evidence" value="ECO:0007669"/>
    <property type="project" value="UniProtKB-EC"/>
</dbReference>
<feature type="region of interest" description="Disordered" evidence="8">
    <location>
        <begin position="441"/>
        <end position="461"/>
    </location>
</feature>
<keyword evidence="9" id="KW-0472">Membrane</keyword>
<dbReference type="GO" id="GO:0016579">
    <property type="term" value="P:protein deubiquitination"/>
    <property type="evidence" value="ECO:0007669"/>
    <property type="project" value="InterPro"/>
</dbReference>
<gene>
    <name evidence="11" type="ORF">M407DRAFT_25454</name>
</gene>
<dbReference type="PROSITE" id="PS00973">
    <property type="entry name" value="USP_2"/>
    <property type="match status" value="1"/>
</dbReference>
<dbReference type="OrthoDB" id="2020758at2759"/>
<evidence type="ECO:0000313" key="12">
    <source>
        <dbReference type="Proteomes" id="UP000054248"/>
    </source>
</evidence>
<feature type="region of interest" description="Disordered" evidence="8">
    <location>
        <begin position="627"/>
        <end position="951"/>
    </location>
</feature>
<dbReference type="InterPro" id="IPR038765">
    <property type="entry name" value="Papain-like_cys_pep_sf"/>
</dbReference>
<dbReference type="InterPro" id="IPR001394">
    <property type="entry name" value="Peptidase_C19_UCH"/>
</dbReference>
<reference evidence="12" key="2">
    <citation type="submission" date="2015-01" db="EMBL/GenBank/DDBJ databases">
        <title>Evolutionary Origins and Diversification of the Mycorrhizal Mutualists.</title>
        <authorList>
            <consortium name="DOE Joint Genome Institute"/>
            <consortium name="Mycorrhizal Genomics Consortium"/>
            <person name="Kohler A."/>
            <person name="Kuo A."/>
            <person name="Nagy L.G."/>
            <person name="Floudas D."/>
            <person name="Copeland A."/>
            <person name="Barry K.W."/>
            <person name="Cichocki N."/>
            <person name="Veneault-Fourrey C."/>
            <person name="LaButti K."/>
            <person name="Lindquist E.A."/>
            <person name="Lipzen A."/>
            <person name="Lundell T."/>
            <person name="Morin E."/>
            <person name="Murat C."/>
            <person name="Riley R."/>
            <person name="Ohm R."/>
            <person name="Sun H."/>
            <person name="Tunlid A."/>
            <person name="Henrissat B."/>
            <person name="Grigoriev I.V."/>
            <person name="Hibbett D.S."/>
            <person name="Martin F."/>
        </authorList>
    </citation>
    <scope>NUCLEOTIDE SEQUENCE [LARGE SCALE GENOMIC DNA]</scope>
    <source>
        <strain evidence="12">MUT 4182</strain>
    </source>
</reference>
<evidence type="ECO:0000256" key="6">
    <source>
        <dbReference type="ARBA" id="ARBA00022801"/>
    </source>
</evidence>
<feature type="transmembrane region" description="Helical" evidence="9">
    <location>
        <begin position="21"/>
        <end position="49"/>
    </location>
</feature>
<dbReference type="GO" id="GO:0006508">
    <property type="term" value="P:proteolysis"/>
    <property type="evidence" value="ECO:0007669"/>
    <property type="project" value="UniProtKB-KW"/>
</dbReference>
<name>A0A0C3LV11_9AGAM</name>
<evidence type="ECO:0000259" key="10">
    <source>
        <dbReference type="PROSITE" id="PS50235"/>
    </source>
</evidence>
<evidence type="ECO:0000256" key="5">
    <source>
        <dbReference type="ARBA" id="ARBA00022786"/>
    </source>
</evidence>
<dbReference type="Gene3D" id="3.90.70.10">
    <property type="entry name" value="Cysteine proteinases"/>
    <property type="match status" value="1"/>
</dbReference>
<evidence type="ECO:0000256" key="9">
    <source>
        <dbReference type="SAM" id="Phobius"/>
    </source>
</evidence>
<sequence length="951" mass="103195">MRPSKSNGLQSLLHDLNINPQYLTLAILACTVLILIGAPMFESLLGYIWNSPPPESSSSSSSYRRSRRKSTASGAPRTRAEQLRQRGETTGGSGGEGSSSAPHIDDVYYPGLVNISGTYCFLNSTLQALASLSYLQPQIESSRTKAEEWDVPTPVIDALRDTLNSLNTPHHRQKAFRPEDIIEALSRPDPKGNRSRSRLFSSREHQDAQELFQLVSSCLQEEAIDVDAEVARDHGLAEVHRDDADHPRKDVGSKNVFEGLTANRRSCVQCGYTEAVMHFSFDNVTLPIPRASQCKLEDCLAEYTRMETLDDCVCRKCSMLATLSELKEEADHLAEHAAAKKSSQGRQRKADRARALQQAVQAALDNNRIEQDIPGVELKKVTSSCSTKQAMIARPPPVLVLHLNRSAYYGYGHASKNSCAVMFPEILDLTPYTTSGALSTIPSSPISSHPNGSTKTPSTRSSATPILYRLAAIVCHYGSHGFGHFVTYRRKPRPSSSGRSSRHVAQLGHPRIAHSLDCTCSTCAMLGRIRDYEPPDPNKPDVAPEKNGRGWLRISDDQVEEVGLKNVLSEVSGTFMLYYERVLVDLGSSGRPRKVSLSRKTPPPALHVDTAAGAKMQPYIHVTMSASAASSSGGLPGSAVDGGGRSLRNRSQPQGVILSSPRSSEETVTQDNVRLSRASSPGPGEEDEDPGTPKAASASQELPSVEFPKSAMSRSSSGRIVRNVTLAPLPTNFSRSRTTSGASSRSAASASPIVVSAPPLSGLSGARSYGAPSPLVMETNPSPLPPGSARTKARFTPPATPLVLPTPINLVPEPREEKEELGAEDREYEVIERESEHQVAHEPEVAEPEPEPVHFPEPEPIRFPEPEVIQPDTTRLPEPEPIPESASFPEPLTFPEPEPVQVAPEPEVVANGSAEAPEDKDEKDKPKEKKKKKVTTKSSKKDSKMNGGPRT</sequence>
<keyword evidence="4" id="KW-0645">Protease</keyword>
<comment type="similarity">
    <text evidence="2">Belongs to the peptidase C19 family.</text>
</comment>
<evidence type="ECO:0000256" key="2">
    <source>
        <dbReference type="ARBA" id="ARBA00009085"/>
    </source>
</evidence>
<dbReference type="GO" id="GO:0005829">
    <property type="term" value="C:cytosol"/>
    <property type="evidence" value="ECO:0007669"/>
    <property type="project" value="TreeGrafter"/>
</dbReference>
<dbReference type="EC" id="3.4.19.12" evidence="3"/>
<organism evidence="11 12">
    <name type="scientific">Tulasnella calospora MUT 4182</name>
    <dbReference type="NCBI Taxonomy" id="1051891"/>
    <lineage>
        <taxon>Eukaryota</taxon>
        <taxon>Fungi</taxon>
        <taxon>Dikarya</taxon>
        <taxon>Basidiomycota</taxon>
        <taxon>Agaricomycotina</taxon>
        <taxon>Agaricomycetes</taxon>
        <taxon>Cantharellales</taxon>
        <taxon>Tulasnellaceae</taxon>
        <taxon>Tulasnella</taxon>
    </lineage>
</organism>
<dbReference type="Proteomes" id="UP000054248">
    <property type="component" value="Unassembled WGS sequence"/>
</dbReference>
<keyword evidence="7" id="KW-0788">Thiol protease</keyword>
<feature type="compositionally biased region" description="Low complexity" evidence="8">
    <location>
        <begin position="899"/>
        <end position="915"/>
    </location>
</feature>
<dbReference type="PROSITE" id="PS51257">
    <property type="entry name" value="PROKAR_LIPOPROTEIN"/>
    <property type="match status" value="1"/>
</dbReference>
<accession>A0A0C3LV11</accession>
<dbReference type="Pfam" id="PF00443">
    <property type="entry name" value="UCH"/>
    <property type="match status" value="1"/>
</dbReference>
<reference evidence="11 12" key="1">
    <citation type="submission" date="2014-04" db="EMBL/GenBank/DDBJ databases">
        <authorList>
            <consortium name="DOE Joint Genome Institute"/>
            <person name="Kuo A."/>
            <person name="Girlanda M."/>
            <person name="Perotto S."/>
            <person name="Kohler A."/>
            <person name="Nagy L.G."/>
            <person name="Floudas D."/>
            <person name="Copeland A."/>
            <person name="Barry K.W."/>
            <person name="Cichocki N."/>
            <person name="Veneault-Fourrey C."/>
            <person name="LaButti K."/>
            <person name="Lindquist E.A."/>
            <person name="Lipzen A."/>
            <person name="Lundell T."/>
            <person name="Morin E."/>
            <person name="Murat C."/>
            <person name="Sun H."/>
            <person name="Tunlid A."/>
            <person name="Henrissat B."/>
            <person name="Grigoriev I.V."/>
            <person name="Hibbett D.S."/>
            <person name="Martin F."/>
            <person name="Nordberg H.P."/>
            <person name="Cantor M.N."/>
            <person name="Hua S.X."/>
        </authorList>
    </citation>
    <scope>NUCLEOTIDE SEQUENCE [LARGE SCALE GENOMIC DNA]</scope>
    <source>
        <strain evidence="11 12">MUT 4182</strain>
    </source>
</reference>
<dbReference type="STRING" id="1051891.A0A0C3LV11"/>
<dbReference type="InterPro" id="IPR050164">
    <property type="entry name" value="Peptidase_C19"/>
</dbReference>
<dbReference type="CDD" id="cd02662">
    <property type="entry name" value="Peptidase_C19F"/>
    <property type="match status" value="1"/>
</dbReference>
<dbReference type="EMBL" id="KN823046">
    <property type="protein sequence ID" value="KIO25232.1"/>
    <property type="molecule type" value="Genomic_DNA"/>
</dbReference>
<dbReference type="GO" id="GO:0005634">
    <property type="term" value="C:nucleus"/>
    <property type="evidence" value="ECO:0007669"/>
    <property type="project" value="TreeGrafter"/>
</dbReference>
<keyword evidence="5" id="KW-0833">Ubl conjugation pathway</keyword>
<feature type="domain" description="USP" evidence="10">
    <location>
        <begin position="110"/>
        <end position="582"/>
    </location>
</feature>
<feature type="compositionally biased region" description="Basic and acidic residues" evidence="8">
    <location>
        <begin position="813"/>
        <end position="844"/>
    </location>
</feature>
<protein>
    <recommendedName>
        <fullName evidence="3">ubiquitinyl hydrolase 1</fullName>
        <ecNumber evidence="3">3.4.19.12</ecNumber>
    </recommendedName>
</protein>
<evidence type="ECO:0000256" key="3">
    <source>
        <dbReference type="ARBA" id="ARBA00012759"/>
    </source>
</evidence>
<evidence type="ECO:0000256" key="1">
    <source>
        <dbReference type="ARBA" id="ARBA00000707"/>
    </source>
</evidence>
<feature type="region of interest" description="Disordered" evidence="8">
    <location>
        <begin position="183"/>
        <end position="202"/>
    </location>
</feature>
<evidence type="ECO:0000256" key="4">
    <source>
        <dbReference type="ARBA" id="ARBA00022670"/>
    </source>
</evidence>
<feature type="compositionally biased region" description="Basic and acidic residues" evidence="8">
    <location>
        <begin position="78"/>
        <end position="87"/>
    </location>
</feature>
<comment type="catalytic activity">
    <reaction evidence="1">
        <text>Thiol-dependent hydrolysis of ester, thioester, amide, peptide and isopeptide bonds formed by the C-terminal Gly of ubiquitin (a 76-residue protein attached to proteins as an intracellular targeting signal).</text>
        <dbReference type="EC" id="3.4.19.12"/>
    </reaction>
</comment>
<dbReference type="PANTHER" id="PTHR24006">
    <property type="entry name" value="UBIQUITIN CARBOXYL-TERMINAL HYDROLASE"/>
    <property type="match status" value="1"/>
</dbReference>
<dbReference type="HOGENOM" id="CLU_013485_0_0_1"/>
<feature type="compositionally biased region" description="Basic and acidic residues" evidence="8">
    <location>
        <begin position="183"/>
        <end position="192"/>
    </location>
</feature>
<feature type="compositionally biased region" description="Polar residues" evidence="8">
    <location>
        <begin position="660"/>
        <end position="679"/>
    </location>
</feature>
<evidence type="ECO:0000256" key="8">
    <source>
        <dbReference type="SAM" id="MobiDB-lite"/>
    </source>
</evidence>
<keyword evidence="12" id="KW-1185">Reference proteome</keyword>
<dbReference type="PANTHER" id="PTHR24006:SF888">
    <property type="entry name" value="UBIQUITIN CARBOXYL-TERMINAL HYDROLASE 30"/>
    <property type="match status" value="1"/>
</dbReference>
<dbReference type="PROSITE" id="PS50235">
    <property type="entry name" value="USP_3"/>
    <property type="match status" value="1"/>
</dbReference>
<dbReference type="InterPro" id="IPR018200">
    <property type="entry name" value="USP_CS"/>
</dbReference>
<keyword evidence="9" id="KW-1133">Transmembrane helix</keyword>
<dbReference type="InterPro" id="IPR028889">
    <property type="entry name" value="USP"/>
</dbReference>
<dbReference type="AlphaFoldDB" id="A0A0C3LV11"/>
<keyword evidence="9" id="KW-0812">Transmembrane</keyword>
<evidence type="ECO:0000256" key="7">
    <source>
        <dbReference type="ARBA" id="ARBA00022807"/>
    </source>
</evidence>
<proteinExistence type="inferred from homology"/>